<proteinExistence type="predicted"/>
<dbReference type="EMBL" id="JANPWB010000009">
    <property type="protein sequence ID" value="KAJ1154824.1"/>
    <property type="molecule type" value="Genomic_DNA"/>
</dbReference>
<evidence type="ECO:0000313" key="2">
    <source>
        <dbReference type="Proteomes" id="UP001066276"/>
    </source>
</evidence>
<sequence>MRVFRDVKPWVDGGCERVGHLYSNGLFTTLAETGELFGVCPGWFLQYASISCTACEIWMSFPEEPDESQALKVLLDLGSHRGLISQLYAALKCDGRIDTTVAHLQWYGDLNTPLMSGEWQPTKAQVTLAQLRVTCYVKYYFSNSERGNDLSGCGVLALLSKTGQRSRRQAGRREARAYIPLPINQLTEQWLGEGQAHRLLTVHQACRAQQRSPRHRWLLCQELARAGIYGTYAAQSLISDLKSLAHALDESSDYTGLLAVIERQLEFLYDISFDVMQALALAGGACVLARRNLVLRDWKTDAAQKL</sequence>
<evidence type="ECO:0000313" key="1">
    <source>
        <dbReference type="EMBL" id="KAJ1154824.1"/>
    </source>
</evidence>
<accession>A0AAV7RRB9</accession>
<gene>
    <name evidence="1" type="ORF">NDU88_007567</name>
</gene>
<dbReference type="Gene3D" id="1.10.287.3160">
    <property type="match status" value="1"/>
</dbReference>
<name>A0AAV7RRB9_PLEWA</name>
<keyword evidence="2" id="KW-1185">Reference proteome</keyword>
<protein>
    <submittedName>
        <fullName evidence="1">Uncharacterized protein</fullName>
    </submittedName>
</protein>
<comment type="caution">
    <text evidence="1">The sequence shown here is derived from an EMBL/GenBank/DDBJ whole genome shotgun (WGS) entry which is preliminary data.</text>
</comment>
<reference evidence="1" key="1">
    <citation type="journal article" date="2022" name="bioRxiv">
        <title>Sequencing and chromosome-scale assembly of the giantPleurodeles waltlgenome.</title>
        <authorList>
            <person name="Brown T."/>
            <person name="Elewa A."/>
            <person name="Iarovenko S."/>
            <person name="Subramanian E."/>
            <person name="Araus A.J."/>
            <person name="Petzold A."/>
            <person name="Susuki M."/>
            <person name="Suzuki K.-i.T."/>
            <person name="Hayashi T."/>
            <person name="Toyoda A."/>
            <person name="Oliveira C."/>
            <person name="Osipova E."/>
            <person name="Leigh N.D."/>
            <person name="Simon A."/>
            <person name="Yun M.H."/>
        </authorList>
    </citation>
    <scope>NUCLEOTIDE SEQUENCE</scope>
    <source>
        <strain evidence="1">20211129_DDA</strain>
        <tissue evidence="1">Liver</tissue>
    </source>
</reference>
<dbReference type="AlphaFoldDB" id="A0AAV7RRB9"/>
<organism evidence="1 2">
    <name type="scientific">Pleurodeles waltl</name>
    <name type="common">Iberian ribbed newt</name>
    <dbReference type="NCBI Taxonomy" id="8319"/>
    <lineage>
        <taxon>Eukaryota</taxon>
        <taxon>Metazoa</taxon>
        <taxon>Chordata</taxon>
        <taxon>Craniata</taxon>
        <taxon>Vertebrata</taxon>
        <taxon>Euteleostomi</taxon>
        <taxon>Amphibia</taxon>
        <taxon>Batrachia</taxon>
        <taxon>Caudata</taxon>
        <taxon>Salamandroidea</taxon>
        <taxon>Salamandridae</taxon>
        <taxon>Pleurodelinae</taxon>
        <taxon>Pleurodeles</taxon>
    </lineage>
</organism>
<dbReference type="Proteomes" id="UP001066276">
    <property type="component" value="Chromosome 5"/>
</dbReference>